<feature type="domain" description="Glycosyl-hydrolase 97 N-terminal" evidence="4">
    <location>
        <begin position="33"/>
        <end position="281"/>
    </location>
</feature>
<proteinExistence type="predicted"/>
<feature type="signal peptide" evidence="1">
    <location>
        <begin position="1"/>
        <end position="25"/>
    </location>
</feature>
<dbReference type="InterPro" id="IPR000421">
    <property type="entry name" value="FA58C"/>
</dbReference>
<dbReference type="Gene3D" id="3.20.20.70">
    <property type="entry name" value="Aldolase class I"/>
    <property type="match status" value="1"/>
</dbReference>
<feature type="domain" description="F5/8 type C" evidence="2">
    <location>
        <begin position="723"/>
        <end position="838"/>
    </location>
</feature>
<feature type="chain" id="PRO_5013277647" evidence="1">
    <location>
        <begin position="26"/>
        <end position="863"/>
    </location>
</feature>
<dbReference type="Pfam" id="PF14509">
    <property type="entry name" value="GH97_C"/>
    <property type="match status" value="1"/>
</dbReference>
<evidence type="ECO:0000259" key="4">
    <source>
        <dbReference type="Pfam" id="PF14508"/>
    </source>
</evidence>
<dbReference type="InterPro" id="IPR029486">
    <property type="entry name" value="GH97_N"/>
</dbReference>
<evidence type="ECO:0000313" key="7">
    <source>
        <dbReference type="Proteomes" id="UP000243053"/>
    </source>
</evidence>
<dbReference type="InterPro" id="IPR017853">
    <property type="entry name" value="GH"/>
</dbReference>
<comment type="caution">
    <text evidence="6">The sequence shown here is derived from an EMBL/GenBank/DDBJ whole genome shotgun (WGS) entry which is preliminary data.</text>
</comment>
<dbReference type="Pfam" id="PF00754">
    <property type="entry name" value="F5_F8_type_C"/>
    <property type="match status" value="1"/>
</dbReference>
<dbReference type="Proteomes" id="UP000243053">
    <property type="component" value="Unassembled WGS sequence"/>
</dbReference>
<dbReference type="InterPro" id="IPR013785">
    <property type="entry name" value="Aldolase_TIM"/>
</dbReference>
<dbReference type="Pfam" id="PF14508">
    <property type="entry name" value="GH97_N"/>
    <property type="match status" value="1"/>
</dbReference>
<organism evidence="6 7">
    <name type="scientific">Colwellia psychrerythraea</name>
    <name type="common">Vibrio psychroerythus</name>
    <dbReference type="NCBI Taxonomy" id="28229"/>
    <lineage>
        <taxon>Bacteria</taxon>
        <taxon>Pseudomonadati</taxon>
        <taxon>Pseudomonadota</taxon>
        <taxon>Gammaproteobacteria</taxon>
        <taxon>Alteromonadales</taxon>
        <taxon>Colwelliaceae</taxon>
        <taxon>Colwellia</taxon>
    </lineage>
</organism>
<dbReference type="PANTHER" id="PTHR35803">
    <property type="entry name" value="GLUCAN 1,4-ALPHA-GLUCOSIDASE SUSB-RELATED"/>
    <property type="match status" value="1"/>
</dbReference>
<dbReference type="PANTHER" id="PTHR35803:SF1">
    <property type="entry name" value="GLUCAN 1,4-ALPHA-GLUCOSIDASE SUSB"/>
    <property type="match status" value="1"/>
</dbReference>
<feature type="domain" description="Glycosyl-hydrolase 97 C-terminal oligomerisation" evidence="5">
    <location>
        <begin position="567"/>
        <end position="665"/>
    </location>
</feature>
<dbReference type="SUPFAM" id="SSF49785">
    <property type="entry name" value="Galactose-binding domain-like"/>
    <property type="match status" value="1"/>
</dbReference>
<feature type="domain" description="Glycosyl-hydrolase 97 catalytic" evidence="3">
    <location>
        <begin position="299"/>
        <end position="475"/>
    </location>
</feature>
<name>A0A1Y5EF72_COLPS</name>
<reference evidence="7" key="1">
    <citation type="journal article" date="2017" name="Proc. Natl. Acad. Sci. U.S.A.">
        <title>Simulation of Deepwater Horizon oil plume reveals substrate specialization within a complex community of hydrocarbon degraders.</title>
        <authorList>
            <person name="Hu P."/>
            <person name="Dubinsky E.A."/>
            <person name="Probst A.J."/>
            <person name="Wang J."/>
            <person name="Sieber C.M.K."/>
            <person name="Tom L.M."/>
            <person name="Gardinali P."/>
            <person name="Banfield J.F."/>
            <person name="Atlas R.M."/>
            <person name="Andersen G.L."/>
        </authorList>
    </citation>
    <scope>NUCLEOTIDE SEQUENCE [LARGE SCALE GENOMIC DNA]</scope>
</reference>
<dbReference type="InterPro" id="IPR014718">
    <property type="entry name" value="GH-type_carb-bd"/>
</dbReference>
<evidence type="ECO:0000259" key="2">
    <source>
        <dbReference type="Pfam" id="PF00754"/>
    </source>
</evidence>
<dbReference type="SUPFAM" id="SSF51445">
    <property type="entry name" value="(Trans)glycosidases"/>
    <property type="match status" value="1"/>
</dbReference>
<evidence type="ECO:0000259" key="5">
    <source>
        <dbReference type="Pfam" id="PF14509"/>
    </source>
</evidence>
<dbReference type="Gene3D" id="2.60.120.260">
    <property type="entry name" value="Galactose-binding domain-like"/>
    <property type="match status" value="1"/>
</dbReference>
<dbReference type="InterPro" id="IPR019563">
    <property type="entry name" value="GH97_catalytic"/>
</dbReference>
<evidence type="ECO:0000259" key="3">
    <source>
        <dbReference type="Pfam" id="PF10566"/>
    </source>
</evidence>
<dbReference type="InterPro" id="IPR008979">
    <property type="entry name" value="Galactose-bd-like_sf"/>
</dbReference>
<dbReference type="InterPro" id="IPR029483">
    <property type="entry name" value="GH97_C"/>
</dbReference>
<accession>A0A1Y5EF72</accession>
<dbReference type="InterPro" id="IPR052720">
    <property type="entry name" value="Glycosyl_hydrolase_97"/>
</dbReference>
<dbReference type="AlphaFoldDB" id="A0A1Y5EF72"/>
<sequence length="863" mass="97274">MNKIFLLTLGILVSLVSLMASSNEANNAESLMIKSPNNTVGIEFILANGAPHYRVFTGEDEIISPSKLGFRFKDQQPLLADFTLVSSFEQLVQKNWQKLWGQSKNVSNHYRELHVKLKETTAQNRELHLIFRAYNDGVAFRYALPEQANLGQFSITSEETEFAFNKDHSAWWIPANYDSYEANYQKSLLSEVTAINTPVTMKTTSGLYLSVHEAALTNYAGMTLIKKSQQPLILTSDLVPWPDGVKVKAATPFETPWRTIQIGKTAGELIESNLIVNLNEPSVIKDTSWIKPMKYVGIWWGMHMRKYTWEAGDKHGATTENTKKYIDFAKEHNIGGVLVEGWNKGWETWHTGVSVQDFTQAYDDFDLAEIAAYGKENNVALIGHHETGGNIPLYEQQLEKAMALYQRVGVHAIKTGYAGKMIPKGSYHHGQFMVNHYRKVLELAAKHQIMLNVHEPIKPTGIRRTYPNMMTREGAKGMEWNGWSDGNSPEHTVTLPFTRLLAGPLDYTPGIFNIKFDPQQQYRVHSTLAKQLAMYVVLYSPMQMAADMIENYADQPAFEFIEQVPVSWDETCFLQGEIGDYISIARRQGEQWFIGSMTDEQPRNFAFDLDFLSLQTTYVAKIYSDAIETEFVDNPTAVSIGEYLVRKGDSLATVLASGGGQAVHLYPAQANDIKQLKTIASYNAEVANNIEVFAQGSQFGEIKHVSHLAVNKTIKLLSEYDQGYSGGARNALVDGIIGNSDYKSLWQGYRKKDLDVVIDLGKQMPLQAIEIGFLQSQLHSILLPSKVEFSISTDGKTFNSVGSQLYYTAETIPDFQKKQFSTDFKETTARYVRVHATNLSELPDWHVRPGQETFIFADEIQVH</sequence>
<evidence type="ECO:0000256" key="1">
    <source>
        <dbReference type="SAM" id="SignalP"/>
    </source>
</evidence>
<dbReference type="EMBL" id="MAAF01000054">
    <property type="protein sequence ID" value="OUR81030.1"/>
    <property type="molecule type" value="Genomic_DNA"/>
</dbReference>
<gene>
    <name evidence="6" type="ORF">A9Q75_08495</name>
</gene>
<dbReference type="Gene3D" id="2.70.98.10">
    <property type="match status" value="1"/>
</dbReference>
<dbReference type="GO" id="GO:0030246">
    <property type="term" value="F:carbohydrate binding"/>
    <property type="evidence" value="ECO:0007669"/>
    <property type="project" value="InterPro"/>
</dbReference>
<dbReference type="Pfam" id="PF10566">
    <property type="entry name" value="Glyco_hydro_97"/>
    <property type="match status" value="1"/>
</dbReference>
<keyword evidence="1" id="KW-0732">Signal</keyword>
<protein>
    <submittedName>
        <fullName evidence="6">Alpha-glucosidase</fullName>
    </submittedName>
</protein>
<evidence type="ECO:0000313" key="6">
    <source>
        <dbReference type="EMBL" id="OUR81030.1"/>
    </source>
</evidence>